<name>A0A9N8E1V8_9STRA</name>
<reference evidence="5" key="1">
    <citation type="submission" date="2020-06" db="EMBL/GenBank/DDBJ databases">
        <authorList>
            <consortium name="Plant Systems Biology data submission"/>
        </authorList>
    </citation>
    <scope>NUCLEOTIDE SEQUENCE</scope>
    <source>
        <strain evidence="5">D6</strain>
    </source>
</reference>
<dbReference type="SUPFAM" id="SSF47095">
    <property type="entry name" value="HMG-box"/>
    <property type="match status" value="1"/>
</dbReference>
<comment type="caution">
    <text evidence="5">The sequence shown here is derived from an EMBL/GenBank/DDBJ whole genome shotgun (WGS) entry which is preliminary data.</text>
</comment>
<dbReference type="Proteomes" id="UP001153069">
    <property type="component" value="Unassembled WGS sequence"/>
</dbReference>
<dbReference type="EMBL" id="CAICTM010000473">
    <property type="protein sequence ID" value="CAB9511214.1"/>
    <property type="molecule type" value="Genomic_DNA"/>
</dbReference>
<feature type="compositionally biased region" description="Basic and acidic residues" evidence="3">
    <location>
        <begin position="38"/>
        <end position="47"/>
    </location>
</feature>
<organism evidence="5 6">
    <name type="scientific">Seminavis robusta</name>
    <dbReference type="NCBI Taxonomy" id="568900"/>
    <lineage>
        <taxon>Eukaryota</taxon>
        <taxon>Sar</taxon>
        <taxon>Stramenopiles</taxon>
        <taxon>Ochrophyta</taxon>
        <taxon>Bacillariophyta</taxon>
        <taxon>Bacillariophyceae</taxon>
        <taxon>Bacillariophycidae</taxon>
        <taxon>Naviculales</taxon>
        <taxon>Naviculaceae</taxon>
        <taxon>Seminavis</taxon>
    </lineage>
</organism>
<protein>
    <recommendedName>
        <fullName evidence="4">HMG box domain-containing protein</fullName>
    </recommendedName>
</protein>
<dbReference type="Pfam" id="PF09011">
    <property type="entry name" value="HMG_box_2"/>
    <property type="match status" value="1"/>
</dbReference>
<dbReference type="AlphaFoldDB" id="A0A9N8E1V8"/>
<dbReference type="InterPro" id="IPR009071">
    <property type="entry name" value="HMG_box_dom"/>
</dbReference>
<gene>
    <name evidence="5" type="ORF">SEMRO_474_G150200.1</name>
</gene>
<dbReference type="Gene3D" id="1.10.30.10">
    <property type="entry name" value="High mobility group box domain"/>
    <property type="match status" value="1"/>
</dbReference>
<keyword evidence="2" id="KW-0539">Nucleus</keyword>
<evidence type="ECO:0000313" key="6">
    <source>
        <dbReference type="Proteomes" id="UP001153069"/>
    </source>
</evidence>
<feature type="compositionally biased region" description="Low complexity" evidence="3">
    <location>
        <begin position="27"/>
        <end position="36"/>
    </location>
</feature>
<dbReference type="GO" id="GO:0005634">
    <property type="term" value="C:nucleus"/>
    <property type="evidence" value="ECO:0007669"/>
    <property type="project" value="UniProtKB-UniRule"/>
</dbReference>
<dbReference type="InterPro" id="IPR036910">
    <property type="entry name" value="HMG_box_dom_sf"/>
</dbReference>
<feature type="region of interest" description="Disordered" evidence="3">
    <location>
        <begin position="1"/>
        <end position="50"/>
    </location>
</feature>
<keyword evidence="1 2" id="KW-0238">DNA-binding</keyword>
<dbReference type="PROSITE" id="PS50118">
    <property type="entry name" value="HMG_BOX_2"/>
    <property type="match status" value="1"/>
</dbReference>
<keyword evidence="6" id="KW-1185">Reference proteome</keyword>
<evidence type="ECO:0000256" key="2">
    <source>
        <dbReference type="PROSITE-ProRule" id="PRU00267"/>
    </source>
</evidence>
<dbReference type="InterPro" id="IPR050342">
    <property type="entry name" value="HMGB"/>
</dbReference>
<feature type="domain" description="HMG box" evidence="4">
    <location>
        <begin position="46"/>
        <end position="127"/>
    </location>
</feature>
<dbReference type="GO" id="GO:0003677">
    <property type="term" value="F:DNA binding"/>
    <property type="evidence" value="ECO:0007669"/>
    <property type="project" value="UniProtKB-UniRule"/>
</dbReference>
<accession>A0A9N8E1V8</accession>
<dbReference type="OrthoDB" id="49152at2759"/>
<proteinExistence type="predicted"/>
<feature type="DNA-binding region" description="HMG box" evidence="2">
    <location>
        <begin position="46"/>
        <end position="127"/>
    </location>
</feature>
<evidence type="ECO:0000256" key="3">
    <source>
        <dbReference type="SAM" id="MobiDB-lite"/>
    </source>
</evidence>
<dbReference type="PANTHER" id="PTHR48112:SF15">
    <property type="entry name" value="HMG BOX DOMAIN-CONTAINING PROTEIN"/>
    <property type="match status" value="1"/>
</dbReference>
<dbReference type="PANTHER" id="PTHR48112">
    <property type="entry name" value="HIGH MOBILITY GROUP PROTEIN DSP1"/>
    <property type="match status" value="1"/>
</dbReference>
<evidence type="ECO:0000259" key="4">
    <source>
        <dbReference type="PROSITE" id="PS50118"/>
    </source>
</evidence>
<evidence type="ECO:0000313" key="5">
    <source>
        <dbReference type="EMBL" id="CAB9511214.1"/>
    </source>
</evidence>
<evidence type="ECO:0000256" key="1">
    <source>
        <dbReference type="ARBA" id="ARBA00023125"/>
    </source>
</evidence>
<sequence>MQTLQSFAPPLQAVSSSSVPSVMKALPTTKTTSSSKSSKKEPSDKPKRPLSAYNLFFQHERAQILKSTPSKYDGKKPRRSHGKIGFGALARNVAAKWNNIAPEDRKRFDELAAADKKRYQKEMEVWKAAQTAIKKTTPNPVTLGSMTMVSPSSAASSFNAQSIVKCNLMAAHQASHDSGRMVFQRISSSSPAASINRHVPSARFLFQNLPSSNFGSCNSLTPTMRAGNVVGQALALLSDEGGNTTTMQFQPSFDEPSLQRVDSEESSLASSVSSCSRRDSTPPHISELAAKLDDDCLGLMQGLLF</sequence>
<dbReference type="SMART" id="SM00398">
    <property type="entry name" value="HMG"/>
    <property type="match status" value="1"/>
</dbReference>